<comment type="similarity">
    <text evidence="1">Belongs to the ABC transporter superfamily.</text>
</comment>
<evidence type="ECO:0000256" key="4">
    <source>
        <dbReference type="ARBA" id="ARBA00022840"/>
    </source>
</evidence>
<evidence type="ECO:0000259" key="5">
    <source>
        <dbReference type="PROSITE" id="PS50893"/>
    </source>
</evidence>
<evidence type="ECO:0000313" key="6">
    <source>
        <dbReference type="EMBL" id="STY43019.1"/>
    </source>
</evidence>
<dbReference type="GO" id="GO:0016887">
    <property type="term" value="F:ATP hydrolysis activity"/>
    <property type="evidence" value="ECO:0007669"/>
    <property type="project" value="InterPro"/>
</dbReference>
<feature type="domain" description="ABC transporter" evidence="5">
    <location>
        <begin position="24"/>
        <end position="251"/>
    </location>
</feature>
<sequence length="257" mass="28989">MLAYPYEFSLRKLIFSKERRGAILAVKNLTVSYDAVEYAIKDVTFAIDKPSIVGIIGPNGAGKSTLFKAMLNMIPHQGKSSLIQHLANVAYVEQKSQIDYTFPIKVAECVELGIYPRLKLFGRVKKADKRKVAQVLAAVEMTYYKERQIGELSDGQFQRVLLARALAQDADIFLLDEPFVGIDMASEKIIMAILRQLKQEGKLILIVHHDLSKVNHYFDHLLILNKKRIAFGPTMEIFTPENLHDAYGSSVLTKGEF</sequence>
<evidence type="ECO:0000256" key="3">
    <source>
        <dbReference type="ARBA" id="ARBA00022741"/>
    </source>
</evidence>
<proteinExistence type="inferred from homology"/>
<dbReference type="PANTHER" id="PTHR42734:SF5">
    <property type="entry name" value="IRON TRANSPORT SYSTEM ATP-BINDING PROTEIN HI_0361-RELATED"/>
    <property type="match status" value="1"/>
</dbReference>
<dbReference type="Proteomes" id="UP000254879">
    <property type="component" value="Unassembled WGS sequence"/>
</dbReference>
<dbReference type="SMART" id="SM00382">
    <property type="entry name" value="AAA"/>
    <property type="match status" value="1"/>
</dbReference>
<dbReference type="CDD" id="cd03235">
    <property type="entry name" value="ABC_Metallic_Cations"/>
    <property type="match status" value="1"/>
</dbReference>
<dbReference type="InterPro" id="IPR027417">
    <property type="entry name" value="P-loop_NTPase"/>
</dbReference>
<dbReference type="AlphaFoldDB" id="A0A378M9G7"/>
<name>A0A378M9G7_LISGR</name>
<gene>
    <name evidence="6" type="ORF">NCTC10815_00275</name>
</gene>
<dbReference type="PANTHER" id="PTHR42734">
    <property type="entry name" value="METAL TRANSPORT SYSTEM ATP-BINDING PROTEIN TM_0124-RELATED"/>
    <property type="match status" value="1"/>
</dbReference>
<keyword evidence="3" id="KW-0547">Nucleotide-binding</keyword>
<evidence type="ECO:0000256" key="1">
    <source>
        <dbReference type="ARBA" id="ARBA00005417"/>
    </source>
</evidence>
<dbReference type="InterPro" id="IPR003439">
    <property type="entry name" value="ABC_transporter-like_ATP-bd"/>
</dbReference>
<evidence type="ECO:0000313" key="7">
    <source>
        <dbReference type="Proteomes" id="UP000254879"/>
    </source>
</evidence>
<dbReference type="InterPro" id="IPR050153">
    <property type="entry name" value="Metal_Ion_Import_ABC"/>
</dbReference>
<accession>A0A378M9G7</accession>
<dbReference type="InterPro" id="IPR003593">
    <property type="entry name" value="AAA+_ATPase"/>
</dbReference>
<keyword evidence="2" id="KW-0813">Transport</keyword>
<dbReference type="EMBL" id="UGPG01000001">
    <property type="protein sequence ID" value="STY43019.1"/>
    <property type="molecule type" value="Genomic_DNA"/>
</dbReference>
<dbReference type="Gene3D" id="3.40.50.300">
    <property type="entry name" value="P-loop containing nucleotide triphosphate hydrolases"/>
    <property type="match status" value="1"/>
</dbReference>
<dbReference type="PROSITE" id="PS50893">
    <property type="entry name" value="ABC_TRANSPORTER_2"/>
    <property type="match status" value="1"/>
</dbReference>
<reference evidence="6 7" key="1">
    <citation type="submission" date="2018-06" db="EMBL/GenBank/DDBJ databases">
        <authorList>
            <consortium name="Pathogen Informatics"/>
            <person name="Doyle S."/>
        </authorList>
    </citation>
    <scope>NUCLEOTIDE SEQUENCE [LARGE SCALE GENOMIC DNA]</scope>
    <source>
        <strain evidence="7">NCTC 10815</strain>
    </source>
</reference>
<evidence type="ECO:0000256" key="2">
    <source>
        <dbReference type="ARBA" id="ARBA00022448"/>
    </source>
</evidence>
<dbReference type="Pfam" id="PF00005">
    <property type="entry name" value="ABC_tran"/>
    <property type="match status" value="1"/>
</dbReference>
<organism evidence="6 7">
    <name type="scientific">Listeria grayi</name>
    <name type="common">Listeria murrayi</name>
    <dbReference type="NCBI Taxonomy" id="1641"/>
    <lineage>
        <taxon>Bacteria</taxon>
        <taxon>Bacillati</taxon>
        <taxon>Bacillota</taxon>
        <taxon>Bacilli</taxon>
        <taxon>Bacillales</taxon>
        <taxon>Listeriaceae</taxon>
        <taxon>Listeria</taxon>
    </lineage>
</organism>
<keyword evidence="4 6" id="KW-0067">ATP-binding</keyword>
<protein>
    <submittedName>
        <fullName evidence="6">Uncharacterized ABC transporter ATP-binding protein HI_1470</fullName>
    </submittedName>
</protein>
<dbReference type="SUPFAM" id="SSF52540">
    <property type="entry name" value="P-loop containing nucleoside triphosphate hydrolases"/>
    <property type="match status" value="1"/>
</dbReference>
<dbReference type="GO" id="GO:0005524">
    <property type="term" value="F:ATP binding"/>
    <property type="evidence" value="ECO:0007669"/>
    <property type="project" value="UniProtKB-KW"/>
</dbReference>